<dbReference type="AlphaFoldDB" id="A0A931IS63"/>
<evidence type="ECO:0000313" key="3">
    <source>
        <dbReference type="Proteomes" id="UP000620139"/>
    </source>
</evidence>
<keyword evidence="1" id="KW-0732">Signal</keyword>
<keyword evidence="3" id="KW-1185">Reference proteome</keyword>
<dbReference type="PROSITE" id="PS51257">
    <property type="entry name" value="PROKAR_LIPOPROTEIN"/>
    <property type="match status" value="1"/>
</dbReference>
<accession>A0A931IS63</accession>
<organism evidence="2 3">
    <name type="scientific">Inhella gelatinilytica</name>
    <dbReference type="NCBI Taxonomy" id="2795030"/>
    <lineage>
        <taxon>Bacteria</taxon>
        <taxon>Pseudomonadati</taxon>
        <taxon>Pseudomonadota</taxon>
        <taxon>Betaproteobacteria</taxon>
        <taxon>Burkholderiales</taxon>
        <taxon>Sphaerotilaceae</taxon>
        <taxon>Inhella</taxon>
    </lineage>
</organism>
<dbReference type="RefSeq" id="WP_198099294.1">
    <property type="nucleotide sequence ID" value="NZ_JAEDAL010000001.1"/>
</dbReference>
<dbReference type="Pfam" id="PF12915">
    <property type="entry name" value="DUF3833"/>
    <property type="match status" value="1"/>
</dbReference>
<sequence>MKRRLLLAALPAPFLLSACAGPEVREYAQERPQLDLRQYFNGPLVGHGVFTDRSGRVKARFVVRMVGRWQGEQGVLEEDFEYSDGRKERRVWRLTHQGDGRYSGRADDVVGEAQGQAAGNALRWGYTLKLPVDGKVYEVQFDDWMWLVDERVMLNKARMSKFGFDLGEVTLSFTRQ</sequence>
<dbReference type="InterPro" id="IPR024409">
    <property type="entry name" value="DUF3833"/>
</dbReference>
<feature type="chain" id="PRO_5037211300" evidence="1">
    <location>
        <begin position="21"/>
        <end position="176"/>
    </location>
</feature>
<name>A0A931IS63_9BURK</name>
<reference evidence="2" key="1">
    <citation type="submission" date="2020-12" db="EMBL/GenBank/DDBJ databases">
        <title>The genome sequence of Inhella sp. 4Y17.</title>
        <authorList>
            <person name="Liu Y."/>
        </authorList>
    </citation>
    <scope>NUCLEOTIDE SEQUENCE</scope>
    <source>
        <strain evidence="2">4Y10</strain>
    </source>
</reference>
<proteinExistence type="predicted"/>
<dbReference type="Proteomes" id="UP000620139">
    <property type="component" value="Unassembled WGS sequence"/>
</dbReference>
<evidence type="ECO:0000256" key="1">
    <source>
        <dbReference type="SAM" id="SignalP"/>
    </source>
</evidence>
<dbReference type="EMBL" id="JAEDAL010000001">
    <property type="protein sequence ID" value="MBH9551692.1"/>
    <property type="molecule type" value="Genomic_DNA"/>
</dbReference>
<gene>
    <name evidence="2" type="ORF">I7X43_02420</name>
</gene>
<evidence type="ECO:0000313" key="2">
    <source>
        <dbReference type="EMBL" id="MBH9551692.1"/>
    </source>
</evidence>
<protein>
    <submittedName>
        <fullName evidence="2">DUF3833 domain-containing protein</fullName>
    </submittedName>
</protein>
<comment type="caution">
    <text evidence="2">The sequence shown here is derived from an EMBL/GenBank/DDBJ whole genome shotgun (WGS) entry which is preliminary data.</text>
</comment>
<feature type="signal peptide" evidence="1">
    <location>
        <begin position="1"/>
        <end position="20"/>
    </location>
</feature>